<evidence type="ECO:0000313" key="3">
    <source>
        <dbReference type="EMBL" id="PIM99457.1"/>
    </source>
</evidence>
<evidence type="ECO:0000259" key="2">
    <source>
        <dbReference type="SMART" id="SM01054"/>
    </source>
</evidence>
<evidence type="ECO:0000256" key="1">
    <source>
        <dbReference type="SAM" id="MobiDB-lite"/>
    </source>
</evidence>
<organism evidence="3 4">
    <name type="scientific">Handroanthus impetiginosus</name>
    <dbReference type="NCBI Taxonomy" id="429701"/>
    <lineage>
        <taxon>Eukaryota</taxon>
        <taxon>Viridiplantae</taxon>
        <taxon>Streptophyta</taxon>
        <taxon>Embryophyta</taxon>
        <taxon>Tracheophyta</taxon>
        <taxon>Spermatophyta</taxon>
        <taxon>Magnoliopsida</taxon>
        <taxon>eudicotyledons</taxon>
        <taxon>Gunneridae</taxon>
        <taxon>Pentapetalae</taxon>
        <taxon>asterids</taxon>
        <taxon>lamiids</taxon>
        <taxon>Lamiales</taxon>
        <taxon>Bignoniaceae</taxon>
        <taxon>Crescentiina</taxon>
        <taxon>Tabebuia alliance</taxon>
        <taxon>Handroanthus</taxon>
    </lineage>
</organism>
<feature type="domain" description="Calmodulin-binding" evidence="2">
    <location>
        <begin position="424"/>
        <end position="537"/>
    </location>
</feature>
<accession>A0A2G9G2D7</accession>
<proteinExistence type="predicted"/>
<dbReference type="PANTHER" id="PTHR33349:SF1">
    <property type="entry name" value="EMB|CAB62594.1"/>
    <property type="match status" value="1"/>
</dbReference>
<name>A0A2G9G2D7_9LAMI</name>
<reference evidence="4" key="1">
    <citation type="journal article" date="2018" name="Gigascience">
        <title>Genome assembly of the Pink Ipe (Handroanthus impetiginosus, Bignoniaceae), a highly valued, ecologically keystone Neotropical timber forest tree.</title>
        <authorList>
            <person name="Silva-Junior O.B."/>
            <person name="Grattapaglia D."/>
            <person name="Novaes E."/>
            <person name="Collevatti R.G."/>
        </authorList>
    </citation>
    <scope>NUCLEOTIDE SEQUENCE [LARGE SCALE GENOMIC DNA]</scope>
    <source>
        <strain evidence="4">cv. UFG-1</strain>
    </source>
</reference>
<comment type="caution">
    <text evidence="3">The sequence shown here is derived from an EMBL/GenBank/DDBJ whole genome shotgun (WGS) entry which is preliminary data.</text>
</comment>
<feature type="region of interest" description="Disordered" evidence="1">
    <location>
        <begin position="19"/>
        <end position="42"/>
    </location>
</feature>
<evidence type="ECO:0000313" key="4">
    <source>
        <dbReference type="Proteomes" id="UP000231279"/>
    </source>
</evidence>
<dbReference type="SMART" id="SM01054">
    <property type="entry name" value="CaM_binding"/>
    <property type="match status" value="1"/>
</dbReference>
<feature type="compositionally biased region" description="Polar residues" evidence="1">
    <location>
        <begin position="187"/>
        <end position="200"/>
    </location>
</feature>
<feature type="compositionally biased region" description="Low complexity" evidence="1">
    <location>
        <begin position="275"/>
        <end position="291"/>
    </location>
</feature>
<dbReference type="GO" id="GO:0005516">
    <property type="term" value="F:calmodulin binding"/>
    <property type="evidence" value="ECO:0007669"/>
    <property type="project" value="InterPro"/>
</dbReference>
<dbReference type="Pfam" id="PF07839">
    <property type="entry name" value="CaM_binding"/>
    <property type="match status" value="1"/>
</dbReference>
<gene>
    <name evidence="3" type="ORF">CDL12_28045</name>
</gene>
<dbReference type="OrthoDB" id="766386at2759"/>
<feature type="compositionally biased region" description="Acidic residues" evidence="1">
    <location>
        <begin position="220"/>
        <end position="231"/>
    </location>
</feature>
<feature type="region of interest" description="Disordered" evidence="1">
    <location>
        <begin position="384"/>
        <end position="414"/>
    </location>
</feature>
<feature type="region of interest" description="Disordered" evidence="1">
    <location>
        <begin position="184"/>
        <end position="314"/>
    </location>
</feature>
<keyword evidence="4" id="KW-1185">Reference proteome</keyword>
<dbReference type="EMBL" id="NKXS01007585">
    <property type="protein sequence ID" value="PIM99457.1"/>
    <property type="molecule type" value="Genomic_DNA"/>
</dbReference>
<sequence length="549" mass="60812">MSVKHSSSLKLKLAKVEPLSASDNSDGVHGKARRNSGVSTVRKMTVSASAKKVLLPSAASSSPKFSLVKTTLGNAREDRGLKFSSCLKGPKRVHKVENEIFKSEASEKTLRVIKIGTEKDALESVPGDCGVPVLPSSSSPNSLSRAVFPCPLSREEDDEEIKFCGEEADEVVSKNTISMAVLEVQPANENHSKTFGTGTENKALKSIRDHRSSHKSLSHEEDDGNEADEFVSDNTEPMESVKIQPAKEKQNKIPITGTENDPLESIPDDNVPLPSSSSSDTSSHASTSSSFSHEEDDEQITHADSEADEIISDNAVPMEIVKEQPMKQNHNKTLRKSRSILSEDKHRSPVKLKFRSGRVLDIKPENNAPRRLKFRRTRANVNATDNNVSDKKKSIEIGSPQHVKENQTKSSRKSRVLVSEDKYRSPIKLFRTEKSLDPQSDNNNLRKLRFRRARELGAEDTKSDWRRRIFKRVGDKNDAAGAELSSRKVTLKHQDLQGKRDAQGLLNNVIEETASKLVESRKSKVKALVGAFETVISLQERKPSLRSVS</sequence>
<protein>
    <recommendedName>
        <fullName evidence="2">Calmodulin-binding domain-containing protein</fullName>
    </recommendedName>
</protein>
<dbReference type="Proteomes" id="UP000231279">
    <property type="component" value="Unassembled WGS sequence"/>
</dbReference>
<dbReference type="AlphaFoldDB" id="A0A2G9G2D7"/>
<dbReference type="PANTHER" id="PTHR33349">
    <property type="entry name" value="EMB|CAB62594.1"/>
    <property type="match status" value="1"/>
</dbReference>
<dbReference type="InterPro" id="IPR012417">
    <property type="entry name" value="CaM-bd_dom_pln"/>
</dbReference>
<dbReference type="STRING" id="429701.A0A2G9G2D7"/>